<comment type="subcellular location">
    <subcellularLocation>
        <location evidence="1">Nucleus</location>
    </subcellularLocation>
</comment>
<evidence type="ECO:0000313" key="9">
    <source>
        <dbReference type="Proteomes" id="UP000485058"/>
    </source>
</evidence>
<feature type="compositionally biased region" description="Low complexity" evidence="6">
    <location>
        <begin position="140"/>
        <end position="154"/>
    </location>
</feature>
<dbReference type="AlphaFoldDB" id="A0A699YM62"/>
<dbReference type="GO" id="GO:0003729">
    <property type="term" value="F:mRNA binding"/>
    <property type="evidence" value="ECO:0007669"/>
    <property type="project" value="TreeGrafter"/>
</dbReference>
<dbReference type="Proteomes" id="UP000485058">
    <property type="component" value="Unassembled WGS sequence"/>
</dbReference>
<keyword evidence="4" id="KW-0539">Nucleus</keyword>
<feature type="region of interest" description="Disordered" evidence="6">
    <location>
        <begin position="86"/>
        <end position="176"/>
    </location>
</feature>
<comment type="caution">
    <text evidence="8">The sequence shown here is derived from an EMBL/GenBank/DDBJ whole genome shotgun (WGS) entry which is preliminary data.</text>
</comment>
<organism evidence="8 9">
    <name type="scientific">Haematococcus lacustris</name>
    <name type="common">Green alga</name>
    <name type="synonym">Haematococcus pluvialis</name>
    <dbReference type="NCBI Taxonomy" id="44745"/>
    <lineage>
        <taxon>Eukaryota</taxon>
        <taxon>Viridiplantae</taxon>
        <taxon>Chlorophyta</taxon>
        <taxon>core chlorophytes</taxon>
        <taxon>Chlorophyceae</taxon>
        <taxon>CS clade</taxon>
        <taxon>Chlamydomonadales</taxon>
        <taxon>Haematococcaceae</taxon>
        <taxon>Haematococcus</taxon>
    </lineage>
</organism>
<evidence type="ECO:0000256" key="6">
    <source>
        <dbReference type="SAM" id="MobiDB-lite"/>
    </source>
</evidence>
<keyword evidence="9" id="KW-1185">Reference proteome</keyword>
<evidence type="ECO:0000256" key="1">
    <source>
        <dbReference type="ARBA" id="ARBA00004123"/>
    </source>
</evidence>
<dbReference type="PANTHER" id="PTHR48039">
    <property type="entry name" value="RNA-BINDING MOTIF PROTEIN 14B"/>
    <property type="match status" value="1"/>
</dbReference>
<dbReference type="PROSITE" id="PS50102">
    <property type="entry name" value="RRM"/>
    <property type="match status" value="2"/>
</dbReference>
<feature type="region of interest" description="Disordered" evidence="6">
    <location>
        <begin position="382"/>
        <end position="421"/>
    </location>
</feature>
<dbReference type="Pfam" id="PF00076">
    <property type="entry name" value="RRM_1"/>
    <property type="match status" value="2"/>
</dbReference>
<evidence type="ECO:0000259" key="7">
    <source>
        <dbReference type="PROSITE" id="PS50102"/>
    </source>
</evidence>
<feature type="domain" description="RRM" evidence="7">
    <location>
        <begin position="294"/>
        <end position="371"/>
    </location>
</feature>
<dbReference type="InterPro" id="IPR035979">
    <property type="entry name" value="RBD_domain_sf"/>
</dbReference>
<protein>
    <recommendedName>
        <fullName evidence="7">RRM domain-containing protein</fullName>
    </recommendedName>
</protein>
<dbReference type="CDD" id="cd12413">
    <property type="entry name" value="RRM1_RBM28_like"/>
    <property type="match status" value="1"/>
</dbReference>
<reference evidence="8 9" key="1">
    <citation type="submission" date="2020-02" db="EMBL/GenBank/DDBJ databases">
        <title>Draft genome sequence of Haematococcus lacustris strain NIES-144.</title>
        <authorList>
            <person name="Morimoto D."/>
            <person name="Nakagawa S."/>
            <person name="Yoshida T."/>
            <person name="Sawayama S."/>
        </authorList>
    </citation>
    <scope>NUCLEOTIDE SEQUENCE [LARGE SCALE GENOMIC DNA]</scope>
    <source>
        <strain evidence="8 9">NIES-144</strain>
    </source>
</reference>
<feature type="domain" description="RRM" evidence="7">
    <location>
        <begin position="9"/>
        <end position="87"/>
    </location>
</feature>
<gene>
    <name evidence="8" type="ORF">HaLaN_01910</name>
</gene>
<feature type="compositionally biased region" description="Low complexity" evidence="6">
    <location>
        <begin position="382"/>
        <end position="393"/>
    </location>
</feature>
<feature type="compositionally biased region" description="Low complexity" evidence="6">
    <location>
        <begin position="117"/>
        <end position="130"/>
    </location>
</feature>
<accession>A0A699YM62</accession>
<dbReference type="Gene3D" id="3.30.70.330">
    <property type="match status" value="2"/>
</dbReference>
<dbReference type="EMBL" id="BLLF01000077">
    <property type="protein sequence ID" value="GFH07149.1"/>
    <property type="molecule type" value="Genomic_DNA"/>
</dbReference>
<proteinExistence type="predicted"/>
<evidence type="ECO:0000256" key="2">
    <source>
        <dbReference type="ARBA" id="ARBA00022737"/>
    </source>
</evidence>
<keyword evidence="2" id="KW-0677">Repeat</keyword>
<evidence type="ECO:0000256" key="3">
    <source>
        <dbReference type="ARBA" id="ARBA00022884"/>
    </source>
</evidence>
<dbReference type="InterPro" id="IPR051945">
    <property type="entry name" value="RRM_MRD1_RNA_proc_ribogen"/>
</dbReference>
<evidence type="ECO:0000313" key="8">
    <source>
        <dbReference type="EMBL" id="GFH07149.1"/>
    </source>
</evidence>
<dbReference type="SMART" id="SM00360">
    <property type="entry name" value="RRM"/>
    <property type="match status" value="2"/>
</dbReference>
<sequence length="421" mass="43946">MAGMQKDGRTVFVRGISFDLDDKPFEEVFSNVGPVKQCFLVRTKGEPRHKGFGFVQYALQEDAARAVEQLNGQAISGRKLMVELANKRAPLGERKRKRTDGTAEPDTPSTPAIATDAVPSNSSVPAAAKPPAERRSQKTGQEAAQVQVHAGGAQPPKRAAKNPKPGQGAAATAPAARVTAVDAVTAQKRHRLMRTVAVGGLTRESVAAALAVARKAGQVEEVEDPAPEEAVSRARLTADGCSGHVLLVTYPTAQKKQAAGGSEAAAGAEGGAGDLPVRVWARQMAGEGAHVRKWRVIVRNLAFKASEAQVKAVLGQAGFVWEVTLPRGPDGRSKGFAFATFMTRAHAEKAIQLCNAKEVAGRPVAVDWALAKSQYQQAGAVGASGARADGARSPSPAPHDEQLGRAEHAGQCAARGAIPAA</sequence>
<dbReference type="PANTHER" id="PTHR48039:SF5">
    <property type="entry name" value="RNA-BINDING PROTEIN 28"/>
    <property type="match status" value="1"/>
</dbReference>
<dbReference type="InterPro" id="IPR000504">
    <property type="entry name" value="RRM_dom"/>
</dbReference>
<dbReference type="InterPro" id="IPR012677">
    <property type="entry name" value="Nucleotide-bd_a/b_plait_sf"/>
</dbReference>
<dbReference type="CDD" id="cd12414">
    <property type="entry name" value="RRM2_RBM28_like"/>
    <property type="match status" value="1"/>
</dbReference>
<dbReference type="GO" id="GO:0005634">
    <property type="term" value="C:nucleus"/>
    <property type="evidence" value="ECO:0007669"/>
    <property type="project" value="UniProtKB-SubCell"/>
</dbReference>
<name>A0A699YM62_HAELA</name>
<feature type="compositionally biased region" description="Basic and acidic residues" evidence="6">
    <location>
        <begin position="398"/>
        <end position="408"/>
    </location>
</feature>
<evidence type="ECO:0000256" key="4">
    <source>
        <dbReference type="ARBA" id="ARBA00023242"/>
    </source>
</evidence>
<evidence type="ECO:0000256" key="5">
    <source>
        <dbReference type="PROSITE-ProRule" id="PRU00176"/>
    </source>
</evidence>
<dbReference type="SUPFAM" id="SSF54928">
    <property type="entry name" value="RNA-binding domain, RBD"/>
    <property type="match status" value="2"/>
</dbReference>
<keyword evidence="3 5" id="KW-0694">RNA-binding</keyword>